<dbReference type="Pfam" id="PF08373">
    <property type="entry name" value="RAP"/>
    <property type="match status" value="1"/>
</dbReference>
<dbReference type="InParanoid" id="A0A1Z5JQW8"/>
<organism evidence="2 3">
    <name type="scientific">Fistulifera solaris</name>
    <name type="common">Oleaginous diatom</name>
    <dbReference type="NCBI Taxonomy" id="1519565"/>
    <lineage>
        <taxon>Eukaryota</taxon>
        <taxon>Sar</taxon>
        <taxon>Stramenopiles</taxon>
        <taxon>Ochrophyta</taxon>
        <taxon>Bacillariophyta</taxon>
        <taxon>Bacillariophyceae</taxon>
        <taxon>Bacillariophycidae</taxon>
        <taxon>Naviculales</taxon>
        <taxon>Naviculaceae</taxon>
        <taxon>Fistulifera</taxon>
    </lineage>
</organism>
<protein>
    <recommendedName>
        <fullName evidence="1">RAP domain-containing protein</fullName>
    </recommendedName>
</protein>
<name>A0A1Z5JQW8_FISSO</name>
<dbReference type="PANTHER" id="PTHR21228:SF40">
    <property type="entry name" value="LD45607P"/>
    <property type="match status" value="1"/>
</dbReference>
<dbReference type="PROSITE" id="PS51286">
    <property type="entry name" value="RAP"/>
    <property type="match status" value="1"/>
</dbReference>
<evidence type="ECO:0000313" key="2">
    <source>
        <dbReference type="EMBL" id="GAX16296.1"/>
    </source>
</evidence>
<dbReference type="InterPro" id="IPR013584">
    <property type="entry name" value="RAP"/>
</dbReference>
<dbReference type="PANTHER" id="PTHR21228">
    <property type="entry name" value="FAST LEU-RICH DOMAIN-CONTAINING"/>
    <property type="match status" value="1"/>
</dbReference>
<dbReference type="InterPro" id="IPR050870">
    <property type="entry name" value="FAST_kinase"/>
</dbReference>
<gene>
    <name evidence="2" type="ORF">FisN_3Hh221</name>
</gene>
<sequence length="653" mass="74429">MGSETNDTFRSLLRQTFDILDQLLIGKQLSARQLCNVAWAIAKHYDRDPLLLPAKTKRIAVSPGARGQAERLDLREDDRKGPEYKLDGIIDEIAEQLKTVLENDSWAAKEGELCMASWAFGLLRRRRRPPGWSHEPQVSTVPTIYGSEMISKGNEALDFVHFESWDSGVMQVDEMEECSPTDALFDRIGQTLTMPLSTITQETACPNILRLQSCQWNELANLAWAFASHGRSCSSQSQELMLQIAYEATRRLRQKTGGKPLSRDVAQLIWSLGTLQADNFRLADGLIDFINAVNSDFMDATKDRPFSGWSCADIVQVALSLAHTRLDDSFLLENLYREARKRLSPGFLHTKGTDGRRMSFLPWELSILLWSQARLHLTGAQLKEYSLFTKVAVKTLYDSIKNNASMESLGIGAQEQANIVWSLTVLEEYRSHESKALLNDFFRDAATACTVEGTIQLEHAHQLWQALYILDGECQECVSSVPSWFREALRDKWLAEKSRSKTSSLRHKSISDLLRLMGVAHVNEHDEDIDVAIILKSQASWTHETDFMCDSAGMKVAVEFDGPTHFARSTGSYNKVLPRALGHTNLKYRILKRQGWTVVRVPYYEFDKIPFWASMERQRYLQRLLKTHVNIRFSNLDVSEYKTPISDRKTRYD</sequence>
<reference evidence="2 3" key="1">
    <citation type="journal article" date="2015" name="Plant Cell">
        <title>Oil accumulation by the oleaginous diatom Fistulifera solaris as revealed by the genome and transcriptome.</title>
        <authorList>
            <person name="Tanaka T."/>
            <person name="Maeda Y."/>
            <person name="Veluchamy A."/>
            <person name="Tanaka M."/>
            <person name="Abida H."/>
            <person name="Marechal E."/>
            <person name="Bowler C."/>
            <person name="Muto M."/>
            <person name="Sunaga Y."/>
            <person name="Tanaka M."/>
            <person name="Yoshino T."/>
            <person name="Taniguchi T."/>
            <person name="Fukuda Y."/>
            <person name="Nemoto M."/>
            <person name="Matsumoto M."/>
            <person name="Wong P.S."/>
            <person name="Aburatani S."/>
            <person name="Fujibuchi W."/>
        </authorList>
    </citation>
    <scope>NUCLEOTIDE SEQUENCE [LARGE SCALE GENOMIC DNA]</scope>
    <source>
        <strain evidence="2 3">JPCC DA0580</strain>
    </source>
</reference>
<dbReference type="GO" id="GO:0000963">
    <property type="term" value="P:mitochondrial RNA processing"/>
    <property type="evidence" value="ECO:0007669"/>
    <property type="project" value="TreeGrafter"/>
</dbReference>
<accession>A0A1Z5JQW8</accession>
<proteinExistence type="predicted"/>
<dbReference type="GO" id="GO:0005759">
    <property type="term" value="C:mitochondrial matrix"/>
    <property type="evidence" value="ECO:0007669"/>
    <property type="project" value="TreeGrafter"/>
</dbReference>
<keyword evidence="3" id="KW-1185">Reference proteome</keyword>
<dbReference type="GO" id="GO:0044528">
    <property type="term" value="P:regulation of mitochondrial mRNA stability"/>
    <property type="evidence" value="ECO:0007669"/>
    <property type="project" value="TreeGrafter"/>
</dbReference>
<dbReference type="Proteomes" id="UP000198406">
    <property type="component" value="Unassembled WGS sequence"/>
</dbReference>
<evidence type="ECO:0000313" key="3">
    <source>
        <dbReference type="Proteomes" id="UP000198406"/>
    </source>
</evidence>
<feature type="domain" description="RAP" evidence="1">
    <location>
        <begin position="556"/>
        <end position="623"/>
    </location>
</feature>
<evidence type="ECO:0000259" key="1">
    <source>
        <dbReference type="PROSITE" id="PS51286"/>
    </source>
</evidence>
<dbReference type="EMBL" id="BDSP01000102">
    <property type="protein sequence ID" value="GAX16296.1"/>
    <property type="molecule type" value="Genomic_DNA"/>
</dbReference>
<dbReference type="OrthoDB" id="45226at2759"/>
<dbReference type="GO" id="GO:0003723">
    <property type="term" value="F:RNA binding"/>
    <property type="evidence" value="ECO:0007669"/>
    <property type="project" value="TreeGrafter"/>
</dbReference>
<dbReference type="SMART" id="SM00952">
    <property type="entry name" value="RAP"/>
    <property type="match status" value="1"/>
</dbReference>
<dbReference type="GO" id="GO:0035770">
    <property type="term" value="C:ribonucleoprotein granule"/>
    <property type="evidence" value="ECO:0007669"/>
    <property type="project" value="TreeGrafter"/>
</dbReference>
<dbReference type="AlphaFoldDB" id="A0A1Z5JQW8"/>
<comment type="caution">
    <text evidence="2">The sequence shown here is derived from an EMBL/GenBank/DDBJ whole genome shotgun (WGS) entry which is preliminary data.</text>
</comment>